<proteinExistence type="predicted"/>
<dbReference type="EMBL" id="JAPWTJ010004088">
    <property type="protein sequence ID" value="KAJ8948558.1"/>
    <property type="molecule type" value="Genomic_DNA"/>
</dbReference>
<sequence length="32" mass="3712">MFQNLLECLRTVNPQKENTVDKYCQSQAIAII</sequence>
<keyword evidence="2" id="KW-1185">Reference proteome</keyword>
<gene>
    <name evidence="1" type="ORF">NQ317_015886</name>
</gene>
<evidence type="ECO:0000313" key="1">
    <source>
        <dbReference type="EMBL" id="KAJ8948558.1"/>
    </source>
</evidence>
<accession>A0ABQ9IQ25</accession>
<reference evidence="1" key="1">
    <citation type="journal article" date="2023" name="Insect Mol. Biol.">
        <title>Genome sequencing provides insights into the evolution of gene families encoding plant cell wall-degrading enzymes in longhorned beetles.</title>
        <authorList>
            <person name="Shin N.R."/>
            <person name="Okamura Y."/>
            <person name="Kirsch R."/>
            <person name="Pauchet Y."/>
        </authorList>
    </citation>
    <scope>NUCLEOTIDE SEQUENCE</scope>
    <source>
        <strain evidence="1">MMC_N1</strain>
    </source>
</reference>
<protein>
    <submittedName>
        <fullName evidence="1">Uncharacterized protein</fullName>
    </submittedName>
</protein>
<organism evidence="1 2">
    <name type="scientific">Molorchus minor</name>
    <dbReference type="NCBI Taxonomy" id="1323400"/>
    <lineage>
        <taxon>Eukaryota</taxon>
        <taxon>Metazoa</taxon>
        <taxon>Ecdysozoa</taxon>
        <taxon>Arthropoda</taxon>
        <taxon>Hexapoda</taxon>
        <taxon>Insecta</taxon>
        <taxon>Pterygota</taxon>
        <taxon>Neoptera</taxon>
        <taxon>Endopterygota</taxon>
        <taxon>Coleoptera</taxon>
        <taxon>Polyphaga</taxon>
        <taxon>Cucujiformia</taxon>
        <taxon>Chrysomeloidea</taxon>
        <taxon>Cerambycidae</taxon>
        <taxon>Lamiinae</taxon>
        <taxon>Monochamini</taxon>
        <taxon>Molorchus</taxon>
    </lineage>
</organism>
<name>A0ABQ9IQ25_9CUCU</name>
<dbReference type="Proteomes" id="UP001162164">
    <property type="component" value="Unassembled WGS sequence"/>
</dbReference>
<comment type="caution">
    <text evidence="1">The sequence shown here is derived from an EMBL/GenBank/DDBJ whole genome shotgun (WGS) entry which is preliminary data.</text>
</comment>
<evidence type="ECO:0000313" key="2">
    <source>
        <dbReference type="Proteomes" id="UP001162164"/>
    </source>
</evidence>